<accession>A0A8T0PYE4</accession>
<keyword evidence="6" id="KW-0732">Signal</keyword>
<evidence type="ECO:0000256" key="5">
    <source>
        <dbReference type="RuleBase" id="RU362110"/>
    </source>
</evidence>
<dbReference type="SUPFAM" id="SSF75005">
    <property type="entry name" value="Arabinanase/levansucrase/invertase"/>
    <property type="match status" value="1"/>
</dbReference>
<dbReference type="PROSITE" id="PS00609">
    <property type="entry name" value="GLYCOSYL_HYDROL_F32"/>
    <property type="match status" value="1"/>
</dbReference>
<evidence type="ECO:0000256" key="6">
    <source>
        <dbReference type="SAM" id="SignalP"/>
    </source>
</evidence>
<dbReference type="Pfam" id="PF08244">
    <property type="entry name" value="Glyco_hydro_32C"/>
    <property type="match status" value="1"/>
</dbReference>
<dbReference type="SUPFAM" id="SSF49899">
    <property type="entry name" value="Concanavalin A-like lectins/glucanases"/>
    <property type="match status" value="1"/>
</dbReference>
<dbReference type="Gene3D" id="2.115.10.20">
    <property type="entry name" value="Glycosyl hydrolase domain, family 43"/>
    <property type="match status" value="1"/>
</dbReference>
<dbReference type="Pfam" id="PF00251">
    <property type="entry name" value="Glyco_hydro_32N"/>
    <property type="match status" value="1"/>
</dbReference>
<evidence type="ECO:0000313" key="9">
    <source>
        <dbReference type="EMBL" id="KAG2566105.1"/>
    </source>
</evidence>
<dbReference type="InterPro" id="IPR013148">
    <property type="entry name" value="Glyco_hydro_32_N"/>
</dbReference>
<feature type="chain" id="PRO_5035794333" evidence="6">
    <location>
        <begin position="27"/>
        <end position="584"/>
    </location>
</feature>
<dbReference type="Gene3D" id="2.60.120.560">
    <property type="entry name" value="Exo-inulinase, domain 1"/>
    <property type="match status" value="1"/>
</dbReference>
<dbReference type="GO" id="GO:0004553">
    <property type="term" value="F:hydrolase activity, hydrolyzing O-glycosyl compounds"/>
    <property type="evidence" value="ECO:0007669"/>
    <property type="project" value="InterPro"/>
</dbReference>
<dbReference type="EMBL" id="CM029050">
    <property type="protein sequence ID" value="KAG2566105.1"/>
    <property type="molecule type" value="Genomic_DNA"/>
</dbReference>
<dbReference type="AlphaFoldDB" id="A0A8T0PYE4"/>
<dbReference type="Proteomes" id="UP000823388">
    <property type="component" value="Chromosome 7N"/>
</dbReference>
<evidence type="ECO:0000256" key="1">
    <source>
        <dbReference type="ARBA" id="ARBA00009902"/>
    </source>
</evidence>
<dbReference type="PANTHER" id="PTHR31953">
    <property type="entry name" value="BETA-FRUCTOFURANOSIDASE, INSOLUBLE ISOENZYME CWINV1-RELATED"/>
    <property type="match status" value="1"/>
</dbReference>
<dbReference type="FunFam" id="2.60.120.560:FF:000002">
    <property type="entry name" value="Beta-fructofuranosidase, insoluble isoenzyme CWINV1"/>
    <property type="match status" value="1"/>
</dbReference>
<dbReference type="InterPro" id="IPR001362">
    <property type="entry name" value="Glyco_hydro_32"/>
</dbReference>
<comment type="caution">
    <text evidence="9">The sequence shown here is derived from an EMBL/GenBank/DDBJ whole genome shotgun (WGS) entry which is preliminary data.</text>
</comment>
<evidence type="ECO:0000256" key="4">
    <source>
        <dbReference type="ARBA" id="ARBA00023295"/>
    </source>
</evidence>
<dbReference type="SMART" id="SM00640">
    <property type="entry name" value="Glyco_32"/>
    <property type="match status" value="1"/>
</dbReference>
<dbReference type="InterPro" id="IPR050551">
    <property type="entry name" value="Fructan_Metab_Enzymes"/>
</dbReference>
<dbReference type="InterPro" id="IPR023296">
    <property type="entry name" value="Glyco_hydro_beta-prop_sf"/>
</dbReference>
<evidence type="ECO:0000259" key="8">
    <source>
        <dbReference type="Pfam" id="PF08244"/>
    </source>
</evidence>
<reference evidence="9" key="1">
    <citation type="submission" date="2020-05" db="EMBL/GenBank/DDBJ databases">
        <title>WGS assembly of Panicum virgatum.</title>
        <authorList>
            <person name="Lovell J.T."/>
            <person name="Jenkins J."/>
            <person name="Shu S."/>
            <person name="Juenger T.E."/>
            <person name="Schmutz J."/>
        </authorList>
    </citation>
    <scope>NUCLEOTIDE SEQUENCE</scope>
    <source>
        <strain evidence="9">AP13</strain>
    </source>
</reference>
<keyword evidence="3" id="KW-0325">Glycoprotein</keyword>
<name>A0A8T0PYE4_PANVG</name>
<keyword evidence="2 5" id="KW-0378">Hydrolase</keyword>
<comment type="similarity">
    <text evidence="1 5">Belongs to the glycosyl hydrolase 32 family.</text>
</comment>
<dbReference type="CDD" id="cd18624">
    <property type="entry name" value="GH32_Fruct1-like"/>
    <property type="match status" value="1"/>
</dbReference>
<feature type="domain" description="Glycosyl hydrolase family 32 C-terminal" evidence="8">
    <location>
        <begin position="379"/>
        <end position="575"/>
    </location>
</feature>
<protein>
    <submittedName>
        <fullName evidence="9">Uncharacterized protein</fullName>
    </submittedName>
</protein>
<feature type="signal peptide" evidence="6">
    <location>
        <begin position="1"/>
        <end position="26"/>
    </location>
</feature>
<evidence type="ECO:0000256" key="2">
    <source>
        <dbReference type="ARBA" id="ARBA00022801"/>
    </source>
</evidence>
<dbReference type="OrthoDB" id="202537at2759"/>
<dbReference type="FunFam" id="2.115.10.20:FF:000001">
    <property type="entry name" value="Beta-fructofuranosidase, insoluble isoenzyme CWINV1"/>
    <property type="match status" value="1"/>
</dbReference>
<dbReference type="InterPro" id="IPR013189">
    <property type="entry name" value="Glyco_hydro_32_C"/>
</dbReference>
<evidence type="ECO:0000259" key="7">
    <source>
        <dbReference type="Pfam" id="PF00251"/>
    </source>
</evidence>
<organism evidence="9 10">
    <name type="scientific">Panicum virgatum</name>
    <name type="common">Blackwell switchgrass</name>
    <dbReference type="NCBI Taxonomy" id="38727"/>
    <lineage>
        <taxon>Eukaryota</taxon>
        <taxon>Viridiplantae</taxon>
        <taxon>Streptophyta</taxon>
        <taxon>Embryophyta</taxon>
        <taxon>Tracheophyta</taxon>
        <taxon>Spermatophyta</taxon>
        <taxon>Magnoliopsida</taxon>
        <taxon>Liliopsida</taxon>
        <taxon>Poales</taxon>
        <taxon>Poaceae</taxon>
        <taxon>PACMAD clade</taxon>
        <taxon>Panicoideae</taxon>
        <taxon>Panicodae</taxon>
        <taxon>Paniceae</taxon>
        <taxon>Panicinae</taxon>
        <taxon>Panicum</taxon>
        <taxon>Panicum sect. Hiantes</taxon>
    </lineage>
</organism>
<evidence type="ECO:0000256" key="3">
    <source>
        <dbReference type="ARBA" id="ARBA00023180"/>
    </source>
</evidence>
<gene>
    <name evidence="9" type="ORF">PVAP13_7NG212800</name>
</gene>
<proteinExistence type="inferred from homology"/>
<feature type="domain" description="Glycosyl hydrolase family 32 N-terminal" evidence="7">
    <location>
        <begin position="57"/>
        <end position="376"/>
    </location>
</feature>
<sequence length="584" mass="64832">MGGLGRDAWAWLGVVAVALLVQHAGASHVVYENHLDLEEEAAVPPSIFDPQLRAGYHFQPPKNWINDPNAPLYYKGWYHFFYQYNPKGAVWGNIVWAHSVSRDLINWVALEPAIKPSIPSDRYGCWSGSATILPDGTPVIMYTGIDRPGVNYQVQNVAYPRNRSDPLLREWVKPGYNPVIVPEGGINATQFRDPTTAWRADGRWRLLVGSVAGGARGAAYVYRSRDFRRWARVRRPLHSAPTGMWECPDLYPVGTGGRRAGLETSVLAGPRVKHVLKNSLDMRRYDYYTVGTYDRRAERFVPDDPAGDERRLRYDYGNFYASKTFYDPAKRRRILWGWANESDTAADDVAKGWAGMQAIPRTVWLDPSGKQLLQWPIEEVETLRGKSITLKNRVLKPGQHLEVTGLQTAQADVEVSFLVPSLAGAEPLDPALAHDAERLCGVRGAPVEGGVGPFGLWVLASADRQERTAVFFRVFRAAAGGKPVVLMCTDPTKSSLNPNLYKPTFAGFVDTDISNGKISLRSLIDRSVVESFGAGGKTCILSRVYPSLAIGKNARLYAFNSGKADVKVSRLTAWEMRKPLMNGA</sequence>
<keyword evidence="10" id="KW-1185">Reference proteome</keyword>
<dbReference type="InterPro" id="IPR013320">
    <property type="entry name" value="ConA-like_dom_sf"/>
</dbReference>
<dbReference type="GO" id="GO:0005975">
    <property type="term" value="P:carbohydrate metabolic process"/>
    <property type="evidence" value="ECO:0007669"/>
    <property type="project" value="InterPro"/>
</dbReference>
<evidence type="ECO:0000313" key="10">
    <source>
        <dbReference type="Proteomes" id="UP000823388"/>
    </source>
</evidence>
<keyword evidence="4 5" id="KW-0326">Glycosidase</keyword>
<dbReference type="InterPro" id="IPR018053">
    <property type="entry name" value="Glyco_hydro_32_AS"/>
</dbReference>